<evidence type="ECO:0000259" key="1">
    <source>
        <dbReference type="PROSITE" id="PS50994"/>
    </source>
</evidence>
<dbReference type="Gene3D" id="3.30.420.10">
    <property type="entry name" value="Ribonuclease H-like superfamily/Ribonuclease H"/>
    <property type="match status" value="1"/>
</dbReference>
<dbReference type="SUPFAM" id="SSF53098">
    <property type="entry name" value="Ribonuclease H-like"/>
    <property type="match status" value="1"/>
</dbReference>
<dbReference type="SUPFAM" id="SSF56672">
    <property type="entry name" value="DNA/RNA polymerases"/>
    <property type="match status" value="1"/>
</dbReference>
<dbReference type="Gene3D" id="1.10.340.70">
    <property type="match status" value="1"/>
</dbReference>
<sequence length="1739" mass="195770">MEPEQLKALELELKILNAKKVSLNSFVLNVFGLAKEVPNNDEKSDQFLRKVQRVTEIASEFSALSEKAALLEARTNPAFKVSFAEIENMNDMIGYIKYKEDVLKNKKQSDAAQTAVPLGKASNSGTLVDNQSTIKLQALEIPFFNGNLEDWPVFYEMFKTTVHTRQDLPDSHKLQYLLSKLTGNALTVCAGIPASSENYKIIFDSLVAKFQDKRNLATLYMDSLVNFKPLKQECADHLGRFADVFGSNIAALKALGIQELEEFILFYIAALKLDEGTRRAYENSLAKDVFPTSKSLVAFVQNHGKVLSRVSGSGPKLDQQQQYVKPQRKSHSFVIRNGSCKVCGAGEHPVFKCKKFLNLVPQERYNAVKQHNLCVNCLSAGHTGFKCSSNSSCNVCKNRHNSLLHFGKKETFHDVINPIAEKQACSNPSPGTSHDTKVVVCTYSSPNVGSQEDCTDCTVLLGTVKILVYDIHGKSHVLRFILDSASMSNIISASACKQLGLSPSHVSTVLKGMGSTSNPVQGQVNFKFASRIESRCQYTINALVVNQIVDELPVKTVDISQLHYVKNINLADDEFMVPNKISGILGAQIYPYLVKGEPIFGSSADQPTAVNSTLGYILMGNAPVLKPNSNQPCKQYCMFQYDFDRFWQLDHVEDHISSKLSIEEQKCEQHFTDNVQRDSSGRYVVALPFCEDPSVLGNSYNSAKKRFLTLEGKLDKDPEALIGYQNAMQDLLDKGYMEKCKDQNDLTGYFIPHRAVVKPDSVSTKIRIVYDASAKTTSSKSLNDILHAGPTLYNDLFGILLNFRLFPCAINGDITKMFLQIMVTENDCKYQKLIYRFHKDDPLTTYEMKVVVFGMKPSPFLAQRTVKQLVQDESQNYKHAAQIADFLYMDDAVKSFLTVTEAQLFYKDVVQMFKAGGFNFTKWISNSPEVMNIIPESDQLTNLISFDNASCSVKILGMLWNAYSDMLYFKILEAEKPCTKRGILSAVLTIYDPLGLIGPIVLWVKLLIRQLCLLKVDWDDTPPEQIIQSWLLFKNQLCKLRELQFPRHIGIEIDCIFQLIGFCDASQNGYGAIVYSKVMLSNGDTKVTLVCAKSKVAPLAVQSIPRLELCSLLLLSKLMKVVLSNYSDKFNVSSYYCLTDSSVALCWAHGSPHTWTTFVGNRVAKIQENVLVENVFHIQGTENPADSLSRGQMPSEFVQNDSYFKGPSWLHQDMDRWPTKSYEDYKGVQVPEGKPVVALVSVNNVDNLENNLLCTFVNISSLTKLLKTMVYVLRFTKKLPIRHEITSQDLNFAEFTIVKLVQKCHFKNIFDCIENEIPCPSSVKKLCPFIDSDGLIRVGGRLQNSNLSYSEKHPLLLPSKIHVVKLIVEDMHKSNCHTGPHLLLCLLRQKYWILGARSFVRKITQSCNTCFRNSPKCIYPQMGSLPESRVLESRPFFHTACDFLGPINITMQRKRGARPVKAYVCLFICLAVKAVHLEVVSNLSTEAFLNAFKRFLCRRGPIKSVLSDNGTNFVGAKNQLNEIYTVLESDDYRNCFSSELLKHRIEWTFNPPSSPHFGGIYESNVKSFKTHFYKSVGSQLLTYEEFLTLTVQIESLLNSRPLCTLSSDPSDLSILTPNHFLTMTSLTHIPAEIIGEVPTNRLTRFELLDQMVQGFWRRWSTEYLSQLQVREKWNTPSCPVKIGLVVLIKQENLAPLHWPLGVITTLYPGKDGVVRVVLVKTSRGEFKRPVCKLCPLPTQ</sequence>
<dbReference type="InterPro" id="IPR043128">
    <property type="entry name" value="Rev_trsase/Diguanyl_cyclase"/>
</dbReference>
<name>A0A8D8T6Z6_9HEMI</name>
<dbReference type="PROSITE" id="PS50994">
    <property type="entry name" value="INTEGRASE"/>
    <property type="match status" value="1"/>
</dbReference>
<dbReference type="PANTHER" id="PTHR47331">
    <property type="entry name" value="PHD-TYPE DOMAIN-CONTAINING PROTEIN"/>
    <property type="match status" value="1"/>
</dbReference>
<dbReference type="CDD" id="cd01644">
    <property type="entry name" value="RT_pepA17"/>
    <property type="match status" value="1"/>
</dbReference>
<dbReference type="Gene3D" id="3.30.70.270">
    <property type="match status" value="1"/>
</dbReference>
<dbReference type="InterPro" id="IPR043502">
    <property type="entry name" value="DNA/RNA_pol_sf"/>
</dbReference>
<dbReference type="EMBL" id="HBUF01252734">
    <property type="protein sequence ID" value="CAG6680571.1"/>
    <property type="molecule type" value="Transcribed_RNA"/>
</dbReference>
<dbReference type="Pfam" id="PF17921">
    <property type="entry name" value="Integrase_H2C2"/>
    <property type="match status" value="1"/>
</dbReference>
<dbReference type="EMBL" id="HBUF01252733">
    <property type="protein sequence ID" value="CAG6680570.1"/>
    <property type="molecule type" value="Transcribed_RNA"/>
</dbReference>
<evidence type="ECO:0000313" key="2">
    <source>
        <dbReference type="EMBL" id="CAG6680572.1"/>
    </source>
</evidence>
<accession>A0A8D8T6Z6</accession>
<dbReference type="PANTHER" id="PTHR47331:SF1">
    <property type="entry name" value="GAG-LIKE PROTEIN"/>
    <property type="match status" value="1"/>
</dbReference>
<dbReference type="Pfam" id="PF03564">
    <property type="entry name" value="DUF1759"/>
    <property type="match status" value="1"/>
</dbReference>
<dbReference type="GO" id="GO:0042575">
    <property type="term" value="C:DNA polymerase complex"/>
    <property type="evidence" value="ECO:0007669"/>
    <property type="project" value="UniProtKB-ARBA"/>
</dbReference>
<dbReference type="Pfam" id="PF00078">
    <property type="entry name" value="RVT_1"/>
    <property type="match status" value="1"/>
</dbReference>
<dbReference type="InterPro" id="IPR000477">
    <property type="entry name" value="RT_dom"/>
</dbReference>
<organism evidence="2">
    <name type="scientific">Cacopsylla melanoneura</name>
    <dbReference type="NCBI Taxonomy" id="428564"/>
    <lineage>
        <taxon>Eukaryota</taxon>
        <taxon>Metazoa</taxon>
        <taxon>Ecdysozoa</taxon>
        <taxon>Arthropoda</taxon>
        <taxon>Hexapoda</taxon>
        <taxon>Insecta</taxon>
        <taxon>Pterygota</taxon>
        <taxon>Neoptera</taxon>
        <taxon>Paraneoptera</taxon>
        <taxon>Hemiptera</taxon>
        <taxon>Sternorrhyncha</taxon>
        <taxon>Psylloidea</taxon>
        <taxon>Psyllidae</taxon>
        <taxon>Psyllinae</taxon>
        <taxon>Cacopsylla</taxon>
    </lineage>
</organism>
<dbReference type="EMBL" id="HBUF01252735">
    <property type="protein sequence ID" value="CAG6680572.1"/>
    <property type="molecule type" value="Transcribed_RNA"/>
</dbReference>
<dbReference type="Gene3D" id="3.10.10.10">
    <property type="entry name" value="HIV Type 1 Reverse Transcriptase, subunit A, domain 1"/>
    <property type="match status" value="1"/>
</dbReference>
<proteinExistence type="predicted"/>
<protein>
    <recommendedName>
        <fullName evidence="1">Integrase catalytic domain-containing protein</fullName>
    </recommendedName>
</protein>
<dbReference type="InterPro" id="IPR001584">
    <property type="entry name" value="Integrase_cat-core"/>
</dbReference>
<dbReference type="GO" id="GO:0003676">
    <property type="term" value="F:nucleic acid binding"/>
    <property type="evidence" value="ECO:0007669"/>
    <property type="project" value="InterPro"/>
</dbReference>
<dbReference type="GO" id="GO:0015074">
    <property type="term" value="P:DNA integration"/>
    <property type="evidence" value="ECO:0007669"/>
    <property type="project" value="InterPro"/>
</dbReference>
<dbReference type="InterPro" id="IPR041588">
    <property type="entry name" value="Integrase_H2C2"/>
</dbReference>
<dbReference type="InterPro" id="IPR005312">
    <property type="entry name" value="DUF1759"/>
</dbReference>
<dbReference type="Pfam" id="PF05380">
    <property type="entry name" value="Peptidase_A17"/>
    <property type="match status" value="1"/>
</dbReference>
<reference evidence="2" key="1">
    <citation type="submission" date="2021-05" db="EMBL/GenBank/DDBJ databases">
        <authorList>
            <person name="Alioto T."/>
            <person name="Alioto T."/>
            <person name="Gomez Garrido J."/>
        </authorList>
    </citation>
    <scope>NUCLEOTIDE SEQUENCE</scope>
</reference>
<dbReference type="InterPro" id="IPR036397">
    <property type="entry name" value="RNaseH_sf"/>
</dbReference>
<dbReference type="GO" id="GO:0071897">
    <property type="term" value="P:DNA biosynthetic process"/>
    <property type="evidence" value="ECO:0007669"/>
    <property type="project" value="UniProtKB-ARBA"/>
</dbReference>
<dbReference type="InterPro" id="IPR008042">
    <property type="entry name" value="Retrotrans_Pao"/>
</dbReference>
<dbReference type="Pfam" id="PF18701">
    <property type="entry name" value="DUF5641"/>
    <property type="match status" value="1"/>
</dbReference>
<feature type="domain" description="Integrase catalytic" evidence="1">
    <location>
        <begin position="1431"/>
        <end position="1625"/>
    </location>
</feature>
<dbReference type="InterPro" id="IPR040676">
    <property type="entry name" value="DUF5641"/>
</dbReference>
<dbReference type="InterPro" id="IPR012337">
    <property type="entry name" value="RNaseH-like_sf"/>
</dbReference>